<gene>
    <name evidence="7" type="ORF">I585_02972</name>
    <name evidence="6" type="ORF">UAI_02633</name>
</gene>
<evidence type="ECO:0000256" key="1">
    <source>
        <dbReference type="ARBA" id="ARBA00004127"/>
    </source>
</evidence>
<dbReference type="EMBL" id="AJAK01000018">
    <property type="protein sequence ID" value="EOH76003.1"/>
    <property type="molecule type" value="Genomic_DNA"/>
</dbReference>
<keyword evidence="3 5" id="KW-1133">Transmembrane helix</keyword>
<dbReference type="EMBL" id="ASWA01000003">
    <property type="protein sequence ID" value="EOT67451.1"/>
    <property type="molecule type" value="Genomic_DNA"/>
</dbReference>
<dbReference type="GO" id="GO:0012505">
    <property type="term" value="C:endomembrane system"/>
    <property type="evidence" value="ECO:0007669"/>
    <property type="project" value="UniProtKB-SubCell"/>
</dbReference>
<sequence>MMVRIAAFLGVSAFYLIYLGKALMLKRQGITVNLLGEKANSSEKYFEIVLRIMTGIGGVIQFLAPFLFEVNGTGGRCFGLGLIFLSVMVFFIAVRAMGLNWRAGFNDAQRTELVTTGIYRFSRNPAFVAFDLLYLGLAIVFPNILMILTALLAIILFDQQIRGEEKYLVTTFGEGYRRYRLKVRRYF</sequence>
<dbReference type="PATRIC" id="fig|1158601.3.peg.2590"/>
<reference evidence="6 8" key="1">
    <citation type="submission" date="2013-02" db="EMBL/GenBank/DDBJ databases">
        <title>The Genome Sequence of Enterococcus malodoratus ATCC_43197.</title>
        <authorList>
            <consortium name="The Broad Institute Genome Sequencing Platform"/>
            <consortium name="The Broad Institute Genome Sequencing Center for Infectious Disease"/>
            <person name="Earl A.M."/>
            <person name="Gilmore M.S."/>
            <person name="Lebreton F."/>
            <person name="Walker B."/>
            <person name="Young S.K."/>
            <person name="Zeng Q."/>
            <person name="Gargeya S."/>
            <person name="Fitzgerald M."/>
            <person name="Haas B."/>
            <person name="Abouelleil A."/>
            <person name="Alvarado L."/>
            <person name="Arachchi H.M."/>
            <person name="Berlin A.M."/>
            <person name="Chapman S.B."/>
            <person name="Dewar J."/>
            <person name="Goldberg J."/>
            <person name="Griggs A."/>
            <person name="Gujja S."/>
            <person name="Hansen M."/>
            <person name="Howarth C."/>
            <person name="Imamovic A."/>
            <person name="Larimer J."/>
            <person name="McCowan C."/>
            <person name="Murphy C."/>
            <person name="Neiman D."/>
            <person name="Pearson M."/>
            <person name="Priest M."/>
            <person name="Roberts A."/>
            <person name="Saif S."/>
            <person name="Shea T."/>
            <person name="Sisk P."/>
            <person name="Sykes S."/>
            <person name="Wortman J."/>
            <person name="Nusbaum C."/>
            <person name="Birren B."/>
        </authorList>
    </citation>
    <scope>NUCLEOTIDE SEQUENCE [LARGE SCALE GENOMIC DNA]</scope>
    <source>
        <strain evidence="6 8">ATCC 43197</strain>
    </source>
</reference>
<evidence type="ECO:0000313" key="8">
    <source>
        <dbReference type="Proteomes" id="UP000013783"/>
    </source>
</evidence>
<comment type="subcellular location">
    <subcellularLocation>
        <location evidence="1">Endomembrane system</location>
        <topology evidence="1">Multi-pass membrane protein</topology>
    </subcellularLocation>
</comment>
<dbReference type="RefSeq" id="WP_010741435.1">
    <property type="nucleotide sequence ID" value="NZ_KB946251.1"/>
</dbReference>
<evidence type="ECO:0000256" key="5">
    <source>
        <dbReference type="SAM" id="Phobius"/>
    </source>
</evidence>
<dbReference type="eggNOG" id="COG2020">
    <property type="taxonomic scope" value="Bacteria"/>
</dbReference>
<evidence type="ECO:0000256" key="4">
    <source>
        <dbReference type="ARBA" id="ARBA00023136"/>
    </source>
</evidence>
<name>R2NYA3_9ENTE</name>
<dbReference type="PANTHER" id="PTHR12714">
    <property type="entry name" value="PROTEIN-S ISOPRENYLCYSTEINE O-METHYLTRANSFERASE"/>
    <property type="match status" value="1"/>
</dbReference>
<dbReference type="Proteomes" id="UP000014148">
    <property type="component" value="Unassembled WGS sequence"/>
</dbReference>
<dbReference type="AlphaFoldDB" id="R2NYA3"/>
<comment type="caution">
    <text evidence="6">The sequence shown here is derived from an EMBL/GenBank/DDBJ whole genome shotgun (WGS) entry which is preliminary data.</text>
</comment>
<keyword evidence="9" id="KW-1185">Reference proteome</keyword>
<keyword evidence="4 5" id="KW-0472">Membrane</keyword>
<dbReference type="Proteomes" id="UP000013783">
    <property type="component" value="Unassembled WGS sequence"/>
</dbReference>
<protein>
    <recommendedName>
        <fullName evidence="10">Isoprenylcysteine carboxyl methyltransferase</fullName>
    </recommendedName>
</protein>
<proteinExistence type="predicted"/>
<dbReference type="Pfam" id="PF04191">
    <property type="entry name" value="PEMT"/>
    <property type="match status" value="1"/>
</dbReference>
<evidence type="ECO:0000313" key="6">
    <source>
        <dbReference type="EMBL" id="EOH76003.1"/>
    </source>
</evidence>
<feature type="transmembrane region" description="Helical" evidence="5">
    <location>
        <begin position="48"/>
        <end position="68"/>
    </location>
</feature>
<dbReference type="GO" id="GO:0016740">
    <property type="term" value="F:transferase activity"/>
    <property type="evidence" value="ECO:0007669"/>
    <property type="project" value="UniProtKB-ARBA"/>
</dbReference>
<keyword evidence="2 5" id="KW-0812">Transmembrane</keyword>
<feature type="transmembrane region" description="Helical" evidence="5">
    <location>
        <begin position="132"/>
        <end position="157"/>
    </location>
</feature>
<organism evidence="6 8">
    <name type="scientific">Enterococcus malodoratus ATCC 43197</name>
    <dbReference type="NCBI Taxonomy" id="1158601"/>
    <lineage>
        <taxon>Bacteria</taxon>
        <taxon>Bacillati</taxon>
        <taxon>Bacillota</taxon>
        <taxon>Bacilli</taxon>
        <taxon>Lactobacillales</taxon>
        <taxon>Enterococcaceae</taxon>
        <taxon>Enterococcus</taxon>
    </lineage>
</organism>
<evidence type="ECO:0000256" key="2">
    <source>
        <dbReference type="ARBA" id="ARBA00022692"/>
    </source>
</evidence>
<dbReference type="PANTHER" id="PTHR12714:SF9">
    <property type="entry name" value="PROTEIN-S-ISOPRENYLCYSTEINE O-METHYLTRANSFERASE"/>
    <property type="match status" value="1"/>
</dbReference>
<evidence type="ECO:0000313" key="7">
    <source>
        <dbReference type="EMBL" id="EOT67451.1"/>
    </source>
</evidence>
<dbReference type="Gene3D" id="1.20.120.1630">
    <property type="match status" value="1"/>
</dbReference>
<dbReference type="InterPro" id="IPR007318">
    <property type="entry name" value="Phopholipid_MeTrfase"/>
</dbReference>
<evidence type="ECO:0000256" key="3">
    <source>
        <dbReference type="ARBA" id="ARBA00022989"/>
    </source>
</evidence>
<accession>R2NYA3</accession>
<evidence type="ECO:0008006" key="10">
    <source>
        <dbReference type="Google" id="ProtNLM"/>
    </source>
</evidence>
<feature type="transmembrane region" description="Helical" evidence="5">
    <location>
        <begin position="80"/>
        <end position="98"/>
    </location>
</feature>
<dbReference type="STRING" id="71451.RV07_GL002581"/>
<evidence type="ECO:0000313" key="9">
    <source>
        <dbReference type="Proteomes" id="UP000014148"/>
    </source>
</evidence>
<dbReference type="OrthoDB" id="272002at2"/>
<reference evidence="7 9" key="2">
    <citation type="submission" date="2013-03" db="EMBL/GenBank/DDBJ databases">
        <title>The Genome Sequence of Enterococcus malodoratus ATCC_43197 (PacBio/Illumina hybrid assembly).</title>
        <authorList>
            <consortium name="The Broad Institute Genomics Platform"/>
            <consortium name="The Broad Institute Genome Sequencing Center for Infectious Disease"/>
            <person name="Earl A."/>
            <person name="Russ C."/>
            <person name="Gilmore M."/>
            <person name="Surin D."/>
            <person name="Walker B."/>
            <person name="Young S."/>
            <person name="Zeng Q."/>
            <person name="Gargeya S."/>
            <person name="Fitzgerald M."/>
            <person name="Haas B."/>
            <person name="Abouelleil A."/>
            <person name="Allen A.W."/>
            <person name="Alvarado L."/>
            <person name="Arachchi H.M."/>
            <person name="Berlin A.M."/>
            <person name="Chapman S.B."/>
            <person name="Gainer-Dewar J."/>
            <person name="Goldberg J."/>
            <person name="Griggs A."/>
            <person name="Gujja S."/>
            <person name="Hansen M."/>
            <person name="Howarth C."/>
            <person name="Imamovic A."/>
            <person name="Ireland A."/>
            <person name="Larimer J."/>
            <person name="McCowan C."/>
            <person name="Murphy C."/>
            <person name="Pearson M."/>
            <person name="Poon T.W."/>
            <person name="Priest M."/>
            <person name="Roberts A."/>
            <person name="Saif S."/>
            <person name="Shea T."/>
            <person name="Sisk P."/>
            <person name="Sykes S."/>
            <person name="Wortman J."/>
            <person name="Nusbaum C."/>
            <person name="Birren B."/>
        </authorList>
    </citation>
    <scope>NUCLEOTIDE SEQUENCE [LARGE SCALE GENOMIC DNA]</scope>
    <source>
        <strain evidence="7 9">ATCC 43197</strain>
    </source>
</reference>